<dbReference type="VEuPathDB" id="FungiDB:BDBG_05356"/>
<reference evidence="4" key="1">
    <citation type="journal article" date="2015" name="PLoS Genet.">
        <title>The dynamic genome and transcriptome of the human fungal pathogen Blastomyces and close relative Emmonsia.</title>
        <authorList>
            <person name="Munoz J.F."/>
            <person name="Gauthier G.M."/>
            <person name="Desjardins C.A."/>
            <person name="Gallo J.E."/>
            <person name="Holder J."/>
            <person name="Sullivan T.D."/>
            <person name="Marty A.J."/>
            <person name="Carmen J.C."/>
            <person name="Chen Z."/>
            <person name="Ding L."/>
            <person name="Gujja S."/>
            <person name="Magrini V."/>
            <person name="Misas E."/>
            <person name="Mitreva M."/>
            <person name="Priest M."/>
            <person name="Saif S."/>
            <person name="Whiston E.A."/>
            <person name="Young S."/>
            <person name="Zeng Q."/>
            <person name="Goldman W.E."/>
            <person name="Mardis E.R."/>
            <person name="Taylor J.W."/>
            <person name="McEwen J.G."/>
            <person name="Clay O.K."/>
            <person name="Klein B.S."/>
            <person name="Cuomo C.A."/>
        </authorList>
    </citation>
    <scope>NUCLEOTIDE SEQUENCE [LARGE SCALE GENOMIC DNA]</scope>
    <source>
        <strain evidence="4">SLH14081</strain>
    </source>
</reference>
<dbReference type="RefSeq" id="XP_002623848.2">
    <property type="nucleotide sequence ID" value="XM_002623802.2"/>
</dbReference>
<evidence type="ECO:0000313" key="4">
    <source>
        <dbReference type="Proteomes" id="UP000002038"/>
    </source>
</evidence>
<dbReference type="Proteomes" id="UP000002038">
    <property type="component" value="Unassembled WGS sequence"/>
</dbReference>
<dbReference type="GeneID" id="8504033"/>
<dbReference type="SUPFAM" id="SSF55811">
    <property type="entry name" value="Nudix"/>
    <property type="match status" value="1"/>
</dbReference>
<dbReference type="InterPro" id="IPR000086">
    <property type="entry name" value="NUDIX_hydrolase_dom"/>
</dbReference>
<dbReference type="AlphaFoldDB" id="A0A179UP53"/>
<dbReference type="InterPro" id="IPR015797">
    <property type="entry name" value="NUDIX_hydrolase-like_dom_sf"/>
</dbReference>
<accession>A0A179UP53</accession>
<name>A0A179UP53_BLAGS</name>
<feature type="domain" description="Nudix hydrolase" evidence="2">
    <location>
        <begin position="80"/>
        <end position="227"/>
    </location>
</feature>
<gene>
    <name evidence="3" type="ORF">BDBG_05356</name>
</gene>
<dbReference type="GO" id="GO:0004081">
    <property type="term" value="F:bis(5'-nucleosyl)-tetraphosphatase (asymmetrical) activity"/>
    <property type="evidence" value="ECO:0007669"/>
    <property type="project" value="TreeGrafter"/>
</dbReference>
<dbReference type="PANTHER" id="PTHR21340:SF0">
    <property type="entry name" value="BIS(5'-NUCLEOSYL)-TETRAPHOSPHATASE [ASYMMETRICAL]"/>
    <property type="match status" value="1"/>
</dbReference>
<dbReference type="KEGG" id="bgh:BDBG_05356"/>
<dbReference type="Pfam" id="PF00293">
    <property type="entry name" value="NUDIX"/>
    <property type="match status" value="1"/>
</dbReference>
<dbReference type="GO" id="GO:0006167">
    <property type="term" value="P:AMP biosynthetic process"/>
    <property type="evidence" value="ECO:0007669"/>
    <property type="project" value="TreeGrafter"/>
</dbReference>
<dbReference type="PANTHER" id="PTHR21340">
    <property type="entry name" value="DIADENOSINE 5,5-P1,P4-TETRAPHOSPHATE PYROPHOSPHOHYDROLASE MUTT"/>
    <property type="match status" value="1"/>
</dbReference>
<dbReference type="InterPro" id="IPR020084">
    <property type="entry name" value="NUDIX_hydrolase_CS"/>
</dbReference>
<dbReference type="InterPro" id="IPR051325">
    <property type="entry name" value="Nudix_hydrolase_domain"/>
</dbReference>
<dbReference type="Gene3D" id="3.90.79.10">
    <property type="entry name" value="Nucleoside Triphosphate Pyrophosphohydrolase"/>
    <property type="match status" value="1"/>
</dbReference>
<evidence type="ECO:0000313" key="3">
    <source>
        <dbReference type="EMBL" id="OAT09613.1"/>
    </source>
</evidence>
<dbReference type="PROSITE" id="PS00893">
    <property type="entry name" value="NUDIX_BOX"/>
    <property type="match status" value="1"/>
</dbReference>
<dbReference type="PROSITE" id="PS51462">
    <property type="entry name" value="NUDIX"/>
    <property type="match status" value="1"/>
</dbReference>
<dbReference type="OrthoDB" id="10259236at2759"/>
<organism evidence="3 4">
    <name type="scientific">Blastomyces gilchristii (strain SLH14081)</name>
    <name type="common">Blastomyces dermatitidis</name>
    <dbReference type="NCBI Taxonomy" id="559298"/>
    <lineage>
        <taxon>Eukaryota</taxon>
        <taxon>Fungi</taxon>
        <taxon>Dikarya</taxon>
        <taxon>Ascomycota</taxon>
        <taxon>Pezizomycotina</taxon>
        <taxon>Eurotiomycetes</taxon>
        <taxon>Eurotiomycetidae</taxon>
        <taxon>Onygenales</taxon>
        <taxon>Ajellomycetaceae</taxon>
        <taxon>Blastomyces</taxon>
    </lineage>
</organism>
<evidence type="ECO:0000256" key="1">
    <source>
        <dbReference type="ARBA" id="ARBA00022801"/>
    </source>
</evidence>
<sequence>MVLLVKQNTKPSFLAKACCATDHLTSHIPKTTGMRLALGPATASYPVKENSIFQQHSFRPTGKQNKDMPDEFTSLHFSEEFVIGCGTVSIDLAKDLVLLLYCRKRRQYHLPKGRKNVGESLEDAAIRETFEESGHKCRILPHNLVTLAPDYNVSHAHKEPLAVQQRRGSGPHRIIFWYLASADSTELPVVGTQEAWEDFELHWLPLHEAAAKLAREDDQQVVPRAVQAVLDLKKKKGNLEN</sequence>
<dbReference type="GO" id="GO:0006754">
    <property type="term" value="P:ATP biosynthetic process"/>
    <property type="evidence" value="ECO:0007669"/>
    <property type="project" value="TreeGrafter"/>
</dbReference>
<proteinExistence type="predicted"/>
<protein>
    <recommendedName>
        <fullName evidence="2">Nudix hydrolase domain-containing protein</fullName>
    </recommendedName>
</protein>
<evidence type="ECO:0000259" key="2">
    <source>
        <dbReference type="PROSITE" id="PS51462"/>
    </source>
</evidence>
<dbReference type="EMBL" id="GG657458">
    <property type="protein sequence ID" value="OAT09613.1"/>
    <property type="molecule type" value="Genomic_DNA"/>
</dbReference>
<keyword evidence="1" id="KW-0378">Hydrolase</keyword>
<keyword evidence="4" id="KW-1185">Reference proteome</keyword>